<reference evidence="2" key="1">
    <citation type="submission" date="2006-10" db="EMBL/GenBank/DDBJ databases">
        <authorList>
            <person name="Amadeo P."/>
            <person name="Zhao Q."/>
            <person name="Wortman J."/>
            <person name="Fraser-Liggett C."/>
            <person name="Carlton J."/>
        </authorList>
    </citation>
    <scope>NUCLEOTIDE SEQUENCE</scope>
    <source>
        <strain evidence="2">G3</strain>
    </source>
</reference>
<feature type="compositionally biased region" description="Low complexity" evidence="1">
    <location>
        <begin position="79"/>
        <end position="88"/>
    </location>
</feature>
<sequence>MTSTKKTKQSSIMSFFGSTTPKGKPTDEIKKNQKEEKDDDKFIQTEASSPIPQRNEEDGDMTIQSTSNTIKPENNSIEQNLNTTNDNTQDQKAKDLEKIILSHQKIELKEKNIVRSVVNVKDYERKILYLSTKYYDTDDDDEITDMEDYIF</sequence>
<dbReference type="EMBL" id="DS114420">
    <property type="protein sequence ID" value="EAX87630.1"/>
    <property type="molecule type" value="Genomic_DNA"/>
</dbReference>
<feature type="compositionally biased region" description="Polar residues" evidence="1">
    <location>
        <begin position="62"/>
        <end position="78"/>
    </location>
</feature>
<dbReference type="VEuPathDB" id="TrichDB:TVAGG3_0807370"/>
<dbReference type="KEGG" id="tva:4745285"/>
<dbReference type="InParanoid" id="A2G5D3"/>
<evidence type="ECO:0000256" key="1">
    <source>
        <dbReference type="SAM" id="MobiDB-lite"/>
    </source>
</evidence>
<organism evidence="2 3">
    <name type="scientific">Trichomonas vaginalis (strain ATCC PRA-98 / G3)</name>
    <dbReference type="NCBI Taxonomy" id="412133"/>
    <lineage>
        <taxon>Eukaryota</taxon>
        <taxon>Metamonada</taxon>
        <taxon>Parabasalia</taxon>
        <taxon>Trichomonadida</taxon>
        <taxon>Trichomonadidae</taxon>
        <taxon>Trichomonas</taxon>
    </lineage>
</organism>
<proteinExistence type="predicted"/>
<evidence type="ECO:0000313" key="3">
    <source>
        <dbReference type="Proteomes" id="UP000001542"/>
    </source>
</evidence>
<keyword evidence="3" id="KW-1185">Reference proteome</keyword>
<feature type="compositionally biased region" description="Polar residues" evidence="1">
    <location>
        <begin position="9"/>
        <end position="21"/>
    </location>
</feature>
<feature type="compositionally biased region" description="Basic and acidic residues" evidence="1">
    <location>
        <begin position="24"/>
        <end position="43"/>
    </location>
</feature>
<gene>
    <name evidence="2" type="ORF">TVAG_288040</name>
</gene>
<protein>
    <submittedName>
        <fullName evidence="2">Uncharacterized protein</fullName>
    </submittedName>
</protein>
<dbReference type="VEuPathDB" id="TrichDB:TVAG_288040"/>
<dbReference type="RefSeq" id="XP_001300560.1">
    <property type="nucleotide sequence ID" value="XM_001300559.1"/>
</dbReference>
<name>A2G5D3_TRIV3</name>
<feature type="region of interest" description="Disordered" evidence="1">
    <location>
        <begin position="1"/>
        <end position="90"/>
    </location>
</feature>
<evidence type="ECO:0000313" key="2">
    <source>
        <dbReference type="EMBL" id="EAX87630.1"/>
    </source>
</evidence>
<accession>A2G5D3</accession>
<reference evidence="2" key="2">
    <citation type="journal article" date="2007" name="Science">
        <title>Draft genome sequence of the sexually transmitted pathogen Trichomonas vaginalis.</title>
        <authorList>
            <person name="Carlton J.M."/>
            <person name="Hirt R.P."/>
            <person name="Silva J.C."/>
            <person name="Delcher A.L."/>
            <person name="Schatz M."/>
            <person name="Zhao Q."/>
            <person name="Wortman J.R."/>
            <person name="Bidwell S.L."/>
            <person name="Alsmark U.C.M."/>
            <person name="Besteiro S."/>
            <person name="Sicheritz-Ponten T."/>
            <person name="Noel C.J."/>
            <person name="Dacks J.B."/>
            <person name="Foster P.G."/>
            <person name="Simillion C."/>
            <person name="Van de Peer Y."/>
            <person name="Miranda-Saavedra D."/>
            <person name="Barton G.J."/>
            <person name="Westrop G.D."/>
            <person name="Mueller S."/>
            <person name="Dessi D."/>
            <person name="Fiori P.L."/>
            <person name="Ren Q."/>
            <person name="Paulsen I."/>
            <person name="Zhang H."/>
            <person name="Bastida-Corcuera F.D."/>
            <person name="Simoes-Barbosa A."/>
            <person name="Brown M.T."/>
            <person name="Hayes R.D."/>
            <person name="Mukherjee M."/>
            <person name="Okumura C.Y."/>
            <person name="Schneider R."/>
            <person name="Smith A.J."/>
            <person name="Vanacova S."/>
            <person name="Villalvazo M."/>
            <person name="Haas B.J."/>
            <person name="Pertea M."/>
            <person name="Feldblyum T.V."/>
            <person name="Utterback T.R."/>
            <person name="Shu C.L."/>
            <person name="Osoegawa K."/>
            <person name="de Jong P.J."/>
            <person name="Hrdy I."/>
            <person name="Horvathova L."/>
            <person name="Zubacova Z."/>
            <person name="Dolezal P."/>
            <person name="Malik S.B."/>
            <person name="Logsdon J.M. Jr."/>
            <person name="Henze K."/>
            <person name="Gupta A."/>
            <person name="Wang C.C."/>
            <person name="Dunne R.L."/>
            <person name="Upcroft J.A."/>
            <person name="Upcroft P."/>
            <person name="White O."/>
            <person name="Salzberg S.L."/>
            <person name="Tang P."/>
            <person name="Chiu C.-H."/>
            <person name="Lee Y.-S."/>
            <person name="Embley T.M."/>
            <person name="Coombs G.H."/>
            <person name="Mottram J.C."/>
            <person name="Tachezy J."/>
            <person name="Fraser-Liggett C.M."/>
            <person name="Johnson P.J."/>
        </authorList>
    </citation>
    <scope>NUCLEOTIDE SEQUENCE [LARGE SCALE GENOMIC DNA]</scope>
    <source>
        <strain evidence="2">G3</strain>
    </source>
</reference>
<dbReference type="Proteomes" id="UP000001542">
    <property type="component" value="Unassembled WGS sequence"/>
</dbReference>
<dbReference type="AlphaFoldDB" id="A2G5D3"/>